<dbReference type="OrthoDB" id="5398685at2759"/>
<keyword evidence="1" id="KW-0175">Coiled coil</keyword>
<keyword evidence="3" id="KW-1185">Reference proteome</keyword>
<evidence type="ECO:0000313" key="3">
    <source>
        <dbReference type="Proteomes" id="UP000000591"/>
    </source>
</evidence>
<feature type="coiled-coil region" evidence="1">
    <location>
        <begin position="21"/>
        <end position="55"/>
    </location>
</feature>
<dbReference type="GeneID" id="9487902"/>
<dbReference type="EMBL" id="AE016817">
    <property type="protein sequence ID" value="ADJ41765.1"/>
    <property type="molecule type" value="Genomic_DNA"/>
</dbReference>
<evidence type="ECO:0000256" key="1">
    <source>
        <dbReference type="SAM" id="Coils"/>
    </source>
</evidence>
<dbReference type="Proteomes" id="UP000000591">
    <property type="component" value="Chromosome IV"/>
</dbReference>
<organism evidence="2 3">
    <name type="scientific">Eremothecium gossypii (strain ATCC 10895 / CBS 109.51 / FGSC 9923 / NRRL Y-1056)</name>
    <name type="common">Yeast</name>
    <name type="synonym">Ashbya gossypii</name>
    <dbReference type="NCBI Taxonomy" id="284811"/>
    <lineage>
        <taxon>Eukaryota</taxon>
        <taxon>Fungi</taxon>
        <taxon>Dikarya</taxon>
        <taxon>Ascomycota</taxon>
        <taxon>Saccharomycotina</taxon>
        <taxon>Saccharomycetes</taxon>
        <taxon>Saccharomycetales</taxon>
        <taxon>Saccharomycetaceae</taxon>
        <taxon>Eremothecium</taxon>
    </lineage>
</organism>
<evidence type="ECO:0000313" key="2">
    <source>
        <dbReference type="EMBL" id="ADJ41765.1"/>
    </source>
</evidence>
<gene>
    <name evidence="2" type="ORF">AGOS_ADL003WA</name>
</gene>
<dbReference type="RefSeq" id="NP_001342258.1">
    <property type="nucleotide sequence ID" value="NM_001355308.1"/>
</dbReference>
<dbReference type="HOGENOM" id="CLU_199207_0_0_1"/>
<name>D8FGC2_EREGS</name>
<reference key="2">
    <citation type="submission" date="2010-06" db="EMBL/GenBank/DDBJ databases">
        <authorList>
            <person name="Dietrich F.S."/>
            <person name="Voegeli S."/>
            <person name="Philippsen P."/>
        </authorList>
    </citation>
    <scope>NUCLEOTIDE SEQUENCE</scope>
</reference>
<reference evidence="2 3" key="1">
    <citation type="journal article" date="2004" name="Science">
        <title>The Ashbya gossypii genome as a tool for mapping the ancient Saccharomyces cerevisiae genome.</title>
        <authorList>
            <person name="Dietrich F.S."/>
            <person name="Voegeli S."/>
            <person name="Brachat S."/>
            <person name="Lerch A."/>
            <person name="Gates K."/>
            <person name="Steiner S."/>
            <person name="Mohr C."/>
            <person name="Pohlmann R."/>
            <person name="Luedi P."/>
            <person name="Choi S."/>
            <person name="Wing R.A."/>
            <person name="Flavier A."/>
            <person name="Gaffney T.D."/>
            <person name="Philippsen P."/>
        </authorList>
    </citation>
    <scope>NUCLEOTIDE SEQUENCE [LARGE SCALE GENOMIC DNA]</scope>
    <source>
        <strain evidence="3">ATCC 10895 / CBS 109.51 / FGSC 9923 / NRRL Y-1056</strain>
    </source>
</reference>
<dbReference type="KEGG" id="ago:AGOS_ADL003WA"/>
<proteinExistence type="predicted"/>
<accession>D8FGC2</accession>
<dbReference type="InParanoid" id="D8FGC2"/>
<protein>
    <submittedName>
        <fullName evidence="2">ADL003W-Ap</fullName>
    </submittedName>
</protein>
<reference evidence="3" key="3">
    <citation type="journal article" date="2013" name="G3 (Bethesda)">
        <title>Genomes of Ashbya fungi isolated from insects reveal four mating-type loci, numerous translocations, lack of transposons, and distinct gene duplications.</title>
        <authorList>
            <person name="Dietrich F.S."/>
            <person name="Voegeli S."/>
            <person name="Kuo S."/>
            <person name="Philippsen P."/>
        </authorList>
    </citation>
    <scope>GENOME REANNOTATION</scope>
    <source>
        <strain evidence="3">ATCC 10895 / CBS 109.51 / FGSC 9923 / NRRL Y-1056</strain>
    </source>
</reference>
<sequence length="67" mass="7371">MTIDPASEVSTKEFLEAFQKLKEGEETADRMEKMLNKLEGNIEALLAAAEELNKSDKATNSNIEPSA</sequence>
<dbReference type="AlphaFoldDB" id="D8FGC2"/>